<keyword evidence="7" id="KW-0653">Protein transport</keyword>
<proteinExistence type="inferred from homology"/>
<comment type="similarity">
    <text evidence="2">Belongs to the YajC family.</text>
</comment>
<organism evidence="12 13">
    <name type="scientific">Tectimicrobiota bacterium</name>
    <dbReference type="NCBI Taxonomy" id="2528274"/>
    <lineage>
        <taxon>Bacteria</taxon>
        <taxon>Pseudomonadati</taxon>
        <taxon>Nitrospinota/Tectimicrobiota group</taxon>
        <taxon>Candidatus Tectimicrobiota</taxon>
    </lineage>
</organism>
<dbReference type="Pfam" id="PF02699">
    <property type="entry name" value="YajC"/>
    <property type="match status" value="1"/>
</dbReference>
<keyword evidence="4" id="KW-0813">Transport</keyword>
<dbReference type="InterPro" id="IPR003849">
    <property type="entry name" value="Preprotein_translocase_YajC"/>
</dbReference>
<evidence type="ECO:0000256" key="9">
    <source>
        <dbReference type="ARBA" id="ARBA00023010"/>
    </source>
</evidence>
<evidence type="ECO:0000256" key="11">
    <source>
        <dbReference type="SAM" id="Phobius"/>
    </source>
</evidence>
<dbReference type="PANTHER" id="PTHR33909">
    <property type="entry name" value="SEC TRANSLOCON ACCESSORY COMPLEX SUBUNIT YAJC"/>
    <property type="match status" value="1"/>
</dbReference>
<comment type="caution">
    <text evidence="12">The sequence shown here is derived from an EMBL/GenBank/DDBJ whole genome shotgun (WGS) entry which is preliminary data.</text>
</comment>
<evidence type="ECO:0000256" key="1">
    <source>
        <dbReference type="ARBA" id="ARBA00004162"/>
    </source>
</evidence>
<evidence type="ECO:0000256" key="4">
    <source>
        <dbReference type="ARBA" id="ARBA00022448"/>
    </source>
</evidence>
<keyword evidence="9" id="KW-0811">Translocation</keyword>
<evidence type="ECO:0000256" key="7">
    <source>
        <dbReference type="ARBA" id="ARBA00022927"/>
    </source>
</evidence>
<keyword evidence="10 11" id="KW-0472">Membrane</keyword>
<comment type="subcellular location">
    <subcellularLocation>
        <location evidence="1">Cell membrane</location>
        <topology evidence="1">Single-pass membrane protein</topology>
    </subcellularLocation>
</comment>
<evidence type="ECO:0000256" key="8">
    <source>
        <dbReference type="ARBA" id="ARBA00022989"/>
    </source>
</evidence>
<keyword evidence="8 11" id="KW-1133">Transmembrane helix</keyword>
<evidence type="ECO:0000256" key="10">
    <source>
        <dbReference type="ARBA" id="ARBA00023136"/>
    </source>
</evidence>
<evidence type="ECO:0000313" key="12">
    <source>
        <dbReference type="EMBL" id="MBI4251246.1"/>
    </source>
</evidence>
<dbReference type="Proteomes" id="UP000752292">
    <property type="component" value="Unassembled WGS sequence"/>
</dbReference>
<dbReference type="PRINTS" id="PR01853">
    <property type="entry name" value="YAJCTRNLCASE"/>
</dbReference>
<keyword evidence="5" id="KW-1003">Cell membrane</keyword>
<protein>
    <recommendedName>
        <fullName evidence="3">Sec translocon accessory complex subunit YajC</fullName>
    </recommendedName>
</protein>
<dbReference type="PANTHER" id="PTHR33909:SF1">
    <property type="entry name" value="SEC TRANSLOCON ACCESSORY COMPLEX SUBUNIT YAJC"/>
    <property type="match status" value="1"/>
</dbReference>
<accession>A0A932ZTB7</accession>
<evidence type="ECO:0000313" key="13">
    <source>
        <dbReference type="Proteomes" id="UP000752292"/>
    </source>
</evidence>
<feature type="transmembrane region" description="Helical" evidence="11">
    <location>
        <begin position="31"/>
        <end position="50"/>
    </location>
</feature>
<dbReference type="GO" id="GO:0015031">
    <property type="term" value="P:protein transport"/>
    <property type="evidence" value="ECO:0007669"/>
    <property type="project" value="UniProtKB-KW"/>
</dbReference>
<evidence type="ECO:0000256" key="2">
    <source>
        <dbReference type="ARBA" id="ARBA00006742"/>
    </source>
</evidence>
<name>A0A932ZTB7_UNCTE</name>
<dbReference type="SMART" id="SM01323">
    <property type="entry name" value="YajC"/>
    <property type="match status" value="1"/>
</dbReference>
<dbReference type="AlphaFoldDB" id="A0A932ZTB7"/>
<dbReference type="NCBIfam" id="TIGR00739">
    <property type="entry name" value="yajC"/>
    <property type="match status" value="1"/>
</dbReference>
<evidence type="ECO:0000256" key="5">
    <source>
        <dbReference type="ARBA" id="ARBA00022475"/>
    </source>
</evidence>
<keyword evidence="6 11" id="KW-0812">Transmembrane</keyword>
<evidence type="ECO:0000256" key="6">
    <source>
        <dbReference type="ARBA" id="ARBA00022692"/>
    </source>
</evidence>
<reference evidence="12" key="1">
    <citation type="submission" date="2020-07" db="EMBL/GenBank/DDBJ databases">
        <title>Huge and variable diversity of episymbiotic CPR bacteria and DPANN archaea in groundwater ecosystems.</title>
        <authorList>
            <person name="He C.Y."/>
            <person name="Keren R."/>
            <person name="Whittaker M."/>
            <person name="Farag I.F."/>
            <person name="Doudna J."/>
            <person name="Cate J.H.D."/>
            <person name="Banfield J.F."/>
        </authorList>
    </citation>
    <scope>NUCLEOTIDE SEQUENCE</scope>
    <source>
        <strain evidence="12">NC_groundwater_1370_Ag_S-0.2um_69_93</strain>
    </source>
</reference>
<gene>
    <name evidence="12" type="primary">yajC</name>
    <name evidence="12" type="ORF">HY618_02210</name>
</gene>
<dbReference type="EMBL" id="JACQRX010000097">
    <property type="protein sequence ID" value="MBI4251246.1"/>
    <property type="molecule type" value="Genomic_DNA"/>
</dbReference>
<dbReference type="GO" id="GO:0005886">
    <property type="term" value="C:plasma membrane"/>
    <property type="evidence" value="ECO:0007669"/>
    <property type="project" value="UniProtKB-SubCell"/>
</dbReference>
<evidence type="ECO:0000256" key="3">
    <source>
        <dbReference type="ARBA" id="ARBA00014962"/>
    </source>
</evidence>
<sequence>MQATLWQRLLDGLVPEAAAAAAGGGGGEPSFILQLAPFFLVFVIIYFLMIRPQQKKQQEHRVMLDALKQGDNVIAGGIFGEITKIKDDVVHLKIAENVRVRVHRSAITSKTAAEEKAEKPQGAS</sequence>